<protein>
    <recommendedName>
        <fullName evidence="4">Parvulin-like PPIase</fullName>
        <ecNumber evidence="3">5.2.1.8</ecNumber>
    </recommendedName>
    <alternativeName>
        <fullName evidence="6">Peptidyl-prolyl cis-trans isomerase plp</fullName>
    </alternativeName>
    <alternativeName>
        <fullName evidence="7">Rotamase plp</fullName>
    </alternativeName>
</protein>
<dbReference type="AlphaFoldDB" id="A0A1G6C9H0"/>
<dbReference type="STRING" id="665467.SAMN02982931_02225"/>
<name>A0A1G6C9H0_9HYPH</name>
<dbReference type="InterPro" id="IPR000297">
    <property type="entry name" value="PPIase_PpiC"/>
</dbReference>
<evidence type="ECO:0000313" key="10">
    <source>
        <dbReference type="EMBL" id="SDB29518.1"/>
    </source>
</evidence>
<dbReference type="SUPFAM" id="SSF54534">
    <property type="entry name" value="FKBP-like"/>
    <property type="match status" value="1"/>
</dbReference>
<comment type="catalytic activity">
    <reaction evidence="1">
        <text>[protein]-peptidylproline (omega=180) = [protein]-peptidylproline (omega=0)</text>
        <dbReference type="Rhea" id="RHEA:16237"/>
        <dbReference type="Rhea" id="RHEA-COMP:10747"/>
        <dbReference type="Rhea" id="RHEA-COMP:10748"/>
        <dbReference type="ChEBI" id="CHEBI:83833"/>
        <dbReference type="ChEBI" id="CHEBI:83834"/>
        <dbReference type="EC" id="5.2.1.8"/>
    </reaction>
</comment>
<sequence>MTQVIGTRPAAAPPPLIAVNGTIIPRAAITGEIQHHPAPSPSASWQKAAEALVLRELLLQEAGRLAIVATPQVDDKERRETDDEARIRALIEQEVKVPEPNDTELRRYYDANRARFQPSEILEARHILVAARASDADAFAAAREKAVSLAAELAANPDAFDDLARAHSDCGSSGEGGRLGQLTPEETTPEFAAAVADLAEGETTAAPVETRYGLHIIRLDRRIAGDALPFETVAARIGEYLRERTRRTATAQYLARLVSRAEITGIEIAGAEAHRVN</sequence>
<evidence type="ECO:0000256" key="3">
    <source>
        <dbReference type="ARBA" id="ARBA00013194"/>
    </source>
</evidence>
<dbReference type="Pfam" id="PF00639">
    <property type="entry name" value="Rotamase"/>
    <property type="match status" value="1"/>
</dbReference>
<dbReference type="PROSITE" id="PS01096">
    <property type="entry name" value="PPIC_PPIASE_1"/>
    <property type="match status" value="1"/>
</dbReference>
<evidence type="ECO:0000256" key="1">
    <source>
        <dbReference type="ARBA" id="ARBA00000971"/>
    </source>
</evidence>
<feature type="domain" description="PpiC" evidence="9">
    <location>
        <begin position="119"/>
        <end position="221"/>
    </location>
</feature>
<keyword evidence="5 8" id="KW-0697">Rotamase</keyword>
<organism evidence="10 11">
    <name type="scientific">Bauldia litoralis</name>
    <dbReference type="NCBI Taxonomy" id="665467"/>
    <lineage>
        <taxon>Bacteria</taxon>
        <taxon>Pseudomonadati</taxon>
        <taxon>Pseudomonadota</taxon>
        <taxon>Alphaproteobacteria</taxon>
        <taxon>Hyphomicrobiales</taxon>
        <taxon>Kaistiaceae</taxon>
        <taxon>Bauldia</taxon>
    </lineage>
</organism>
<dbReference type="InterPro" id="IPR027304">
    <property type="entry name" value="Trigger_fact/SurA_dom_sf"/>
</dbReference>
<dbReference type="RefSeq" id="WP_090876502.1">
    <property type="nucleotide sequence ID" value="NZ_FMXQ01000004.1"/>
</dbReference>
<gene>
    <name evidence="10" type="ORF">SAMN02982931_02225</name>
</gene>
<comment type="similarity">
    <text evidence="2">Belongs to the PpiC/parvulin rotamase family.</text>
</comment>
<dbReference type="InterPro" id="IPR050245">
    <property type="entry name" value="PrsA_foldase"/>
</dbReference>
<dbReference type="EC" id="5.2.1.8" evidence="3"/>
<dbReference type="OrthoDB" id="196786at2"/>
<proteinExistence type="inferred from homology"/>
<evidence type="ECO:0000256" key="4">
    <source>
        <dbReference type="ARBA" id="ARBA00018370"/>
    </source>
</evidence>
<dbReference type="EMBL" id="FMXQ01000004">
    <property type="protein sequence ID" value="SDB29518.1"/>
    <property type="molecule type" value="Genomic_DNA"/>
</dbReference>
<accession>A0A1G6C9H0</accession>
<dbReference type="GO" id="GO:0003755">
    <property type="term" value="F:peptidyl-prolyl cis-trans isomerase activity"/>
    <property type="evidence" value="ECO:0007669"/>
    <property type="project" value="UniProtKB-KW"/>
</dbReference>
<evidence type="ECO:0000256" key="2">
    <source>
        <dbReference type="ARBA" id="ARBA00007656"/>
    </source>
</evidence>
<reference evidence="10 11" key="1">
    <citation type="submission" date="2016-10" db="EMBL/GenBank/DDBJ databases">
        <authorList>
            <person name="de Groot N.N."/>
        </authorList>
    </citation>
    <scope>NUCLEOTIDE SEQUENCE [LARGE SCALE GENOMIC DNA]</scope>
    <source>
        <strain evidence="10 11">ATCC 35022</strain>
    </source>
</reference>
<evidence type="ECO:0000256" key="7">
    <source>
        <dbReference type="ARBA" id="ARBA00031484"/>
    </source>
</evidence>
<dbReference type="InterPro" id="IPR023058">
    <property type="entry name" value="PPIase_PpiC_CS"/>
</dbReference>
<evidence type="ECO:0000259" key="9">
    <source>
        <dbReference type="PROSITE" id="PS50198"/>
    </source>
</evidence>
<keyword evidence="11" id="KW-1185">Reference proteome</keyword>
<dbReference type="Proteomes" id="UP000199071">
    <property type="component" value="Unassembled WGS sequence"/>
</dbReference>
<evidence type="ECO:0000256" key="8">
    <source>
        <dbReference type="PROSITE-ProRule" id="PRU00278"/>
    </source>
</evidence>
<dbReference type="PANTHER" id="PTHR47245">
    <property type="entry name" value="PEPTIDYLPROLYL ISOMERASE"/>
    <property type="match status" value="1"/>
</dbReference>
<evidence type="ECO:0000256" key="5">
    <source>
        <dbReference type="ARBA" id="ARBA00023110"/>
    </source>
</evidence>
<dbReference type="Gene3D" id="3.10.50.40">
    <property type="match status" value="1"/>
</dbReference>
<evidence type="ECO:0000313" key="11">
    <source>
        <dbReference type="Proteomes" id="UP000199071"/>
    </source>
</evidence>
<evidence type="ECO:0000256" key="6">
    <source>
        <dbReference type="ARBA" id="ARBA00030642"/>
    </source>
</evidence>
<dbReference type="PANTHER" id="PTHR47245:SF2">
    <property type="entry name" value="PEPTIDYL-PROLYL CIS-TRANS ISOMERASE HP_0175-RELATED"/>
    <property type="match status" value="1"/>
</dbReference>
<keyword evidence="8 10" id="KW-0413">Isomerase</keyword>
<dbReference type="InterPro" id="IPR046357">
    <property type="entry name" value="PPIase_dom_sf"/>
</dbReference>
<dbReference type="SUPFAM" id="SSF109998">
    <property type="entry name" value="Triger factor/SurA peptide-binding domain-like"/>
    <property type="match status" value="1"/>
</dbReference>
<dbReference type="PROSITE" id="PS50198">
    <property type="entry name" value="PPIC_PPIASE_2"/>
    <property type="match status" value="1"/>
</dbReference>